<dbReference type="Proteomes" id="UP001218218">
    <property type="component" value="Unassembled WGS sequence"/>
</dbReference>
<keyword evidence="2" id="KW-1185">Reference proteome</keyword>
<evidence type="ECO:0000313" key="2">
    <source>
        <dbReference type="Proteomes" id="UP001218218"/>
    </source>
</evidence>
<comment type="caution">
    <text evidence="1">The sequence shown here is derived from an EMBL/GenBank/DDBJ whole genome shotgun (WGS) entry which is preliminary data.</text>
</comment>
<organism evidence="1 2">
    <name type="scientific">Mycena albidolilacea</name>
    <dbReference type="NCBI Taxonomy" id="1033008"/>
    <lineage>
        <taxon>Eukaryota</taxon>
        <taxon>Fungi</taxon>
        <taxon>Dikarya</taxon>
        <taxon>Basidiomycota</taxon>
        <taxon>Agaricomycotina</taxon>
        <taxon>Agaricomycetes</taxon>
        <taxon>Agaricomycetidae</taxon>
        <taxon>Agaricales</taxon>
        <taxon>Marasmiineae</taxon>
        <taxon>Mycenaceae</taxon>
        <taxon>Mycena</taxon>
    </lineage>
</organism>
<accession>A0AAD7ESJ2</accession>
<protein>
    <submittedName>
        <fullName evidence="1">Uncharacterized protein</fullName>
    </submittedName>
</protein>
<dbReference type="AlphaFoldDB" id="A0AAD7ESJ2"/>
<evidence type="ECO:0000313" key="1">
    <source>
        <dbReference type="EMBL" id="KAJ7347128.1"/>
    </source>
</evidence>
<proteinExistence type="predicted"/>
<dbReference type="EMBL" id="JARIHO010000020">
    <property type="protein sequence ID" value="KAJ7347128.1"/>
    <property type="molecule type" value="Genomic_DNA"/>
</dbReference>
<reference evidence="1" key="1">
    <citation type="submission" date="2023-03" db="EMBL/GenBank/DDBJ databases">
        <title>Massive genome expansion in bonnet fungi (Mycena s.s.) driven by repeated elements and novel gene families across ecological guilds.</title>
        <authorList>
            <consortium name="Lawrence Berkeley National Laboratory"/>
            <person name="Harder C.B."/>
            <person name="Miyauchi S."/>
            <person name="Viragh M."/>
            <person name="Kuo A."/>
            <person name="Thoen E."/>
            <person name="Andreopoulos B."/>
            <person name="Lu D."/>
            <person name="Skrede I."/>
            <person name="Drula E."/>
            <person name="Henrissat B."/>
            <person name="Morin E."/>
            <person name="Kohler A."/>
            <person name="Barry K."/>
            <person name="LaButti K."/>
            <person name="Morin E."/>
            <person name="Salamov A."/>
            <person name="Lipzen A."/>
            <person name="Mereny Z."/>
            <person name="Hegedus B."/>
            <person name="Baldrian P."/>
            <person name="Stursova M."/>
            <person name="Weitz H."/>
            <person name="Taylor A."/>
            <person name="Grigoriev I.V."/>
            <person name="Nagy L.G."/>
            <person name="Martin F."/>
            <person name="Kauserud H."/>
        </authorList>
    </citation>
    <scope>NUCLEOTIDE SEQUENCE</scope>
    <source>
        <strain evidence="1">CBHHK002</strain>
    </source>
</reference>
<name>A0AAD7ESJ2_9AGAR</name>
<gene>
    <name evidence="1" type="ORF">DFH08DRAFT_209970</name>
</gene>
<sequence>MHFLCIVTVFAYVFSVIPLSFATISVVTPLTAATCNPVQISWQGGTAPYLLYPFCHSSKCCGAKSWAVSRSSIYLERRRQLTRNYRGHLRAGQHWRHWGLFTIYHRTPRHRSGQSLQHAGDGWQRYI</sequence>